<keyword evidence="5" id="KW-1185">Reference proteome</keyword>
<gene>
    <name evidence="4" type="ORF">C492_08730</name>
</gene>
<dbReference type="Gene3D" id="3.90.79.10">
    <property type="entry name" value="Nucleoside Triphosphate Pyrophosphohydrolase"/>
    <property type="match status" value="1"/>
</dbReference>
<dbReference type="PRINTS" id="PR00502">
    <property type="entry name" value="NUDIXFAMILY"/>
</dbReference>
<evidence type="ECO:0000256" key="1">
    <source>
        <dbReference type="ARBA" id="ARBA00001946"/>
    </source>
</evidence>
<evidence type="ECO:0000256" key="2">
    <source>
        <dbReference type="ARBA" id="ARBA00022801"/>
    </source>
</evidence>
<dbReference type="InterPro" id="IPR015797">
    <property type="entry name" value="NUDIX_hydrolase-like_dom_sf"/>
</dbReference>
<keyword evidence="2" id="KW-0378">Hydrolase</keyword>
<dbReference type="PANTHER" id="PTHR43046:SF14">
    <property type="entry name" value="MUTT_NUDIX FAMILY PROTEIN"/>
    <property type="match status" value="1"/>
</dbReference>
<dbReference type="SUPFAM" id="SSF55811">
    <property type="entry name" value="Nudix"/>
    <property type="match status" value="1"/>
</dbReference>
<dbReference type="EMBL" id="AOIA01000078">
    <property type="protein sequence ID" value="ELY61993.1"/>
    <property type="molecule type" value="Genomic_DNA"/>
</dbReference>
<proteinExistence type="predicted"/>
<dbReference type="PANTHER" id="PTHR43046">
    <property type="entry name" value="GDP-MANNOSE MANNOSYL HYDROLASE"/>
    <property type="match status" value="1"/>
</dbReference>
<evidence type="ECO:0000259" key="3">
    <source>
        <dbReference type="PROSITE" id="PS51462"/>
    </source>
</evidence>
<sequence length="143" mass="15293">MHTLVASVVIRAGNDVLLVEEGKEAVRGTWNLPGGRVEAGEDPTKTAVREVGEEVGADVDLLGFVGAYIGSDVFVDGPFIAVTYRGELSGEPRTVPTDTVEAVEWVNPKDFAGLTLRSPYVRRAVADASERTLPLDVVRSVVE</sequence>
<dbReference type="PROSITE" id="PS51462">
    <property type="entry name" value="NUDIX"/>
    <property type="match status" value="1"/>
</dbReference>
<dbReference type="CDD" id="cd02883">
    <property type="entry name" value="NUDIX_Hydrolase"/>
    <property type="match status" value="1"/>
</dbReference>
<dbReference type="InterPro" id="IPR020476">
    <property type="entry name" value="Nudix_hydrolase"/>
</dbReference>
<dbReference type="InterPro" id="IPR020084">
    <property type="entry name" value="NUDIX_hydrolase_CS"/>
</dbReference>
<organism evidence="4 5">
    <name type="scientific">Natronococcus jeotgali DSM 18795</name>
    <dbReference type="NCBI Taxonomy" id="1227498"/>
    <lineage>
        <taxon>Archaea</taxon>
        <taxon>Methanobacteriati</taxon>
        <taxon>Methanobacteriota</taxon>
        <taxon>Stenosarchaea group</taxon>
        <taxon>Halobacteria</taxon>
        <taxon>Halobacteriales</taxon>
        <taxon>Natrialbaceae</taxon>
        <taxon>Natronococcus</taxon>
    </lineage>
</organism>
<protein>
    <recommendedName>
        <fullName evidence="3">Nudix hydrolase domain-containing protein</fullName>
    </recommendedName>
</protein>
<dbReference type="STRING" id="1227498.C492_08730"/>
<evidence type="ECO:0000313" key="5">
    <source>
        <dbReference type="Proteomes" id="UP000011531"/>
    </source>
</evidence>
<name>L9XMY6_9EURY</name>
<feature type="domain" description="Nudix hydrolase" evidence="3">
    <location>
        <begin position="1"/>
        <end position="129"/>
    </location>
</feature>
<dbReference type="Proteomes" id="UP000011531">
    <property type="component" value="Unassembled WGS sequence"/>
</dbReference>
<dbReference type="RefSeq" id="WP_008422409.1">
    <property type="nucleotide sequence ID" value="NZ_AOIA01000078.1"/>
</dbReference>
<dbReference type="InterPro" id="IPR000086">
    <property type="entry name" value="NUDIX_hydrolase_dom"/>
</dbReference>
<reference evidence="4 5" key="1">
    <citation type="journal article" date="2014" name="PLoS Genet.">
        <title>Phylogenetically driven sequencing of extremely halophilic archaea reveals strategies for static and dynamic osmo-response.</title>
        <authorList>
            <person name="Becker E.A."/>
            <person name="Seitzer P.M."/>
            <person name="Tritt A."/>
            <person name="Larsen D."/>
            <person name="Krusor M."/>
            <person name="Yao A.I."/>
            <person name="Wu D."/>
            <person name="Madern D."/>
            <person name="Eisen J.A."/>
            <person name="Darling A.E."/>
            <person name="Facciotti M.T."/>
        </authorList>
    </citation>
    <scope>NUCLEOTIDE SEQUENCE [LARGE SCALE GENOMIC DNA]</scope>
    <source>
        <strain evidence="4 5">DSM 18795</strain>
    </source>
</reference>
<comment type="caution">
    <text evidence="4">The sequence shown here is derived from an EMBL/GenBank/DDBJ whole genome shotgun (WGS) entry which is preliminary data.</text>
</comment>
<dbReference type="PROSITE" id="PS00893">
    <property type="entry name" value="NUDIX_BOX"/>
    <property type="match status" value="1"/>
</dbReference>
<comment type="cofactor">
    <cofactor evidence="1">
        <name>Mg(2+)</name>
        <dbReference type="ChEBI" id="CHEBI:18420"/>
    </cofactor>
</comment>
<dbReference type="Pfam" id="PF00293">
    <property type="entry name" value="NUDIX"/>
    <property type="match status" value="1"/>
</dbReference>
<evidence type="ECO:0000313" key="4">
    <source>
        <dbReference type="EMBL" id="ELY61993.1"/>
    </source>
</evidence>
<dbReference type="GO" id="GO:0016787">
    <property type="term" value="F:hydrolase activity"/>
    <property type="evidence" value="ECO:0007669"/>
    <property type="project" value="UniProtKB-KW"/>
</dbReference>
<dbReference type="OrthoDB" id="25379at2157"/>
<accession>L9XMY6</accession>
<dbReference type="AlphaFoldDB" id="L9XMY6"/>